<reference evidence="1 2" key="1">
    <citation type="journal article" date="2015" name="Genome Announc.">
        <title>Complete Genome Sequence of Methylobacterium aquaticum Strain 22A, Isolated from Racomitrium japonicum Moss.</title>
        <authorList>
            <person name="Tani A."/>
            <person name="Ogura Y."/>
            <person name="Hayashi T."/>
            <person name="Kimbara K."/>
        </authorList>
    </citation>
    <scope>NUCLEOTIDE SEQUENCE [LARGE SCALE GENOMIC DNA]</scope>
    <source>
        <strain evidence="1 2">MA-22A</strain>
    </source>
</reference>
<dbReference type="PATRIC" id="fig|270351.10.peg.1452"/>
<dbReference type="STRING" id="270351.Maq22A_c07625"/>
<dbReference type="OrthoDB" id="648213at2"/>
<evidence type="ECO:0000313" key="1">
    <source>
        <dbReference type="EMBL" id="BAQ44848.1"/>
    </source>
</evidence>
<protein>
    <submittedName>
        <fullName evidence="1">Uncharacterized protein</fullName>
    </submittedName>
</protein>
<proteinExistence type="predicted"/>
<dbReference type="Proteomes" id="UP000061432">
    <property type="component" value="Chromosome"/>
</dbReference>
<reference evidence="2" key="2">
    <citation type="submission" date="2015-01" db="EMBL/GenBank/DDBJ databases">
        <title>Complete genome sequence of Methylobacterium aquaticum strain 22A.</title>
        <authorList>
            <person name="Tani A."/>
            <person name="Ogura Y."/>
            <person name="Hayashi T."/>
        </authorList>
    </citation>
    <scope>NUCLEOTIDE SEQUENCE [LARGE SCALE GENOMIC DNA]</scope>
    <source>
        <strain evidence="2">MA-22A</strain>
    </source>
</reference>
<organism evidence="1 2">
    <name type="scientific">Methylobacterium aquaticum</name>
    <dbReference type="NCBI Taxonomy" id="270351"/>
    <lineage>
        <taxon>Bacteria</taxon>
        <taxon>Pseudomonadati</taxon>
        <taxon>Pseudomonadota</taxon>
        <taxon>Alphaproteobacteria</taxon>
        <taxon>Hyphomicrobiales</taxon>
        <taxon>Methylobacteriaceae</taxon>
        <taxon>Methylobacterium</taxon>
    </lineage>
</organism>
<dbReference type="RefSeq" id="WP_060846281.1">
    <property type="nucleotide sequence ID" value="NZ_AP014704.1"/>
</dbReference>
<name>A0A0C6F8Y0_9HYPH</name>
<dbReference type="KEGG" id="maqu:Maq22A_c07625"/>
<sequence length="92" mass="9944">MHIGSLLPTTLVSHEAEIDPVFDGRDEAALRTVGMDRDGLADPARRDRMRALGEAPTQGLARRLMGEGFHGLPVRSFAPGAGDQDPNLVLQR</sequence>
<dbReference type="AlphaFoldDB" id="A0A0C6F8Y0"/>
<evidence type="ECO:0000313" key="2">
    <source>
        <dbReference type="Proteomes" id="UP000061432"/>
    </source>
</evidence>
<gene>
    <name evidence="1" type="ORF">Maq22A_c07625</name>
</gene>
<accession>A0A0C6F8Y0</accession>
<dbReference type="EMBL" id="AP014704">
    <property type="protein sequence ID" value="BAQ44848.1"/>
    <property type="molecule type" value="Genomic_DNA"/>
</dbReference>